<dbReference type="AlphaFoldDB" id="G5A2F4"/>
<accession>G5A2F4</accession>
<feature type="non-terminal residue" evidence="1">
    <location>
        <position position="160"/>
    </location>
</feature>
<dbReference type="EMBL" id="JH159159">
    <property type="protein sequence ID" value="EGZ09845.1"/>
    <property type="molecule type" value="Genomic_DNA"/>
</dbReference>
<dbReference type="RefSeq" id="XP_009534706.1">
    <property type="nucleotide sequence ID" value="XM_009536411.1"/>
</dbReference>
<reference evidence="1 2" key="1">
    <citation type="journal article" date="2006" name="Science">
        <title>Phytophthora genome sequences uncover evolutionary origins and mechanisms of pathogenesis.</title>
        <authorList>
            <person name="Tyler B.M."/>
            <person name="Tripathy S."/>
            <person name="Zhang X."/>
            <person name="Dehal P."/>
            <person name="Jiang R.H."/>
            <person name="Aerts A."/>
            <person name="Arredondo F.D."/>
            <person name="Baxter L."/>
            <person name="Bensasson D."/>
            <person name="Beynon J.L."/>
            <person name="Chapman J."/>
            <person name="Damasceno C.M."/>
            <person name="Dorrance A.E."/>
            <person name="Dou D."/>
            <person name="Dickerman A.W."/>
            <person name="Dubchak I.L."/>
            <person name="Garbelotto M."/>
            <person name="Gijzen M."/>
            <person name="Gordon S.G."/>
            <person name="Govers F."/>
            <person name="Grunwald N.J."/>
            <person name="Huang W."/>
            <person name="Ivors K.L."/>
            <person name="Jones R.W."/>
            <person name="Kamoun S."/>
            <person name="Krampis K."/>
            <person name="Lamour K.H."/>
            <person name="Lee M.K."/>
            <person name="McDonald W.H."/>
            <person name="Medina M."/>
            <person name="Meijer H.J."/>
            <person name="Nordberg E.K."/>
            <person name="Maclean D.J."/>
            <person name="Ospina-Giraldo M.D."/>
            <person name="Morris P.F."/>
            <person name="Phuntumart V."/>
            <person name="Putnam N.H."/>
            <person name="Rash S."/>
            <person name="Rose J.K."/>
            <person name="Sakihama Y."/>
            <person name="Salamov A.A."/>
            <person name="Savidor A."/>
            <person name="Scheuring C.F."/>
            <person name="Smith B.M."/>
            <person name="Sobral B.W."/>
            <person name="Terry A."/>
            <person name="Torto-Alalibo T.A."/>
            <person name="Win J."/>
            <person name="Xu Z."/>
            <person name="Zhang H."/>
            <person name="Grigoriev I.V."/>
            <person name="Rokhsar D.S."/>
            <person name="Boore J.L."/>
        </authorList>
    </citation>
    <scope>NUCLEOTIDE SEQUENCE [LARGE SCALE GENOMIC DNA]</scope>
    <source>
        <strain evidence="1 2">P6497</strain>
    </source>
</reference>
<sequence>VPINWNGENWEYYTALMVSCFEEKDLELMAFGEKTLKEDADDKARSEWKQKQTQIKWMVLGSVSPALAQRVMKKKTGTDMWKALLEYYEAPSNQVLAVHKQRQLLHKLWHTRAGKGEDMMLHIGKMMDIRDQLTALKYTVHDVDMVDALLNSLPQNDKYQ</sequence>
<evidence type="ECO:0000313" key="2">
    <source>
        <dbReference type="Proteomes" id="UP000002640"/>
    </source>
</evidence>
<dbReference type="InParanoid" id="G5A2F4"/>
<gene>
    <name evidence="1" type="ORF">PHYSODRAFT_398483</name>
</gene>
<organism evidence="1 2">
    <name type="scientific">Phytophthora sojae (strain P6497)</name>
    <name type="common">Soybean stem and root rot agent</name>
    <name type="synonym">Phytophthora megasperma f. sp. glycines</name>
    <dbReference type="NCBI Taxonomy" id="1094619"/>
    <lineage>
        <taxon>Eukaryota</taxon>
        <taxon>Sar</taxon>
        <taxon>Stramenopiles</taxon>
        <taxon>Oomycota</taxon>
        <taxon>Peronosporomycetes</taxon>
        <taxon>Peronosporales</taxon>
        <taxon>Peronosporaceae</taxon>
        <taxon>Phytophthora</taxon>
    </lineage>
</organism>
<dbReference type="GeneID" id="20651245"/>
<dbReference type="Pfam" id="PF14223">
    <property type="entry name" value="Retrotran_gag_2"/>
    <property type="match status" value="1"/>
</dbReference>
<dbReference type="KEGG" id="psoj:PHYSODRAFT_398483"/>
<dbReference type="STRING" id="1094619.G5A2F4"/>
<evidence type="ECO:0000313" key="1">
    <source>
        <dbReference type="EMBL" id="EGZ09845.1"/>
    </source>
</evidence>
<feature type="non-terminal residue" evidence="1">
    <location>
        <position position="1"/>
    </location>
</feature>
<name>G5A2F4_PHYSP</name>
<dbReference type="Proteomes" id="UP000002640">
    <property type="component" value="Unassembled WGS sequence"/>
</dbReference>
<protein>
    <submittedName>
        <fullName evidence="1">Uncharacterized protein</fullName>
    </submittedName>
</protein>
<keyword evidence="2" id="KW-1185">Reference proteome</keyword>
<proteinExistence type="predicted"/>